<dbReference type="EMBL" id="JAGHQL010000261">
    <property type="protein sequence ID" value="KAH0534197.1"/>
    <property type="molecule type" value="Genomic_DNA"/>
</dbReference>
<feature type="compositionally biased region" description="Low complexity" evidence="1">
    <location>
        <begin position="16"/>
        <end position="25"/>
    </location>
</feature>
<feature type="compositionally biased region" description="Polar residues" evidence="1">
    <location>
        <begin position="332"/>
        <end position="342"/>
    </location>
</feature>
<name>A0A9P8HWS8_9PEZI</name>
<organism evidence="2 3">
    <name type="scientific">Glutinoglossum americanum</name>
    <dbReference type="NCBI Taxonomy" id="1670608"/>
    <lineage>
        <taxon>Eukaryota</taxon>
        <taxon>Fungi</taxon>
        <taxon>Dikarya</taxon>
        <taxon>Ascomycota</taxon>
        <taxon>Pezizomycotina</taxon>
        <taxon>Geoglossomycetes</taxon>
        <taxon>Geoglossales</taxon>
        <taxon>Geoglossaceae</taxon>
        <taxon>Glutinoglossum</taxon>
    </lineage>
</organism>
<dbReference type="Proteomes" id="UP000698800">
    <property type="component" value="Unassembled WGS sequence"/>
</dbReference>
<evidence type="ECO:0000256" key="1">
    <source>
        <dbReference type="SAM" id="MobiDB-lite"/>
    </source>
</evidence>
<reference evidence="2" key="1">
    <citation type="submission" date="2021-03" db="EMBL/GenBank/DDBJ databases">
        <title>Comparative genomics and phylogenomic investigation of the class Geoglossomycetes provide insights into ecological specialization and systematics.</title>
        <authorList>
            <person name="Melie T."/>
            <person name="Pirro S."/>
            <person name="Miller A.N."/>
            <person name="Quandt A."/>
        </authorList>
    </citation>
    <scope>NUCLEOTIDE SEQUENCE</scope>
    <source>
        <strain evidence="2">GBOQ0MN5Z8</strain>
    </source>
</reference>
<sequence length="393" mass="43197">MAVFDQTPLLDSTCGSSLPSSPNSSKEAERPPLSQSVVRSIEIVKAIKQGHPSDESWIKLQLQPGDYERLMEQLEAEDLLGFVEDKVRIDYSSNSHQLVIRMPDTPIHAILTADVVYEIRSQLRQIAAATPDTEISAIANSVQHCGSCRIFLDGYVRRCPDGSFRSPDASFRRLKEQYPCLIIETASSKKSKDLHKLAQDYILGSHGNVKMVVGLDVKYPDSRIATVSVWRPDGVYNRDSVPNLRVKNTIKSEVFRSADMSLLSKNAALDIPMSIFSQSPSSARTTISIPYKTLSDFLEVAIDSQAVMEQRRNHPALQKPPPSTPTSYGTTNGRANSLTALNPNRRGSRPYGSLSPASRYLTRGLRQSKFRPAPIAATALAAVAVAAGRLSSR</sequence>
<proteinExistence type="predicted"/>
<feature type="region of interest" description="Disordered" evidence="1">
    <location>
        <begin position="311"/>
        <end position="357"/>
    </location>
</feature>
<feature type="region of interest" description="Disordered" evidence="1">
    <location>
        <begin position="1"/>
        <end position="33"/>
    </location>
</feature>
<evidence type="ECO:0000313" key="2">
    <source>
        <dbReference type="EMBL" id="KAH0534197.1"/>
    </source>
</evidence>
<evidence type="ECO:0000313" key="3">
    <source>
        <dbReference type="Proteomes" id="UP000698800"/>
    </source>
</evidence>
<keyword evidence="3" id="KW-1185">Reference proteome</keyword>
<accession>A0A9P8HWS8</accession>
<dbReference type="OrthoDB" id="3485856at2759"/>
<gene>
    <name evidence="2" type="ORF">FGG08_007208</name>
</gene>
<protein>
    <submittedName>
        <fullName evidence="2">Uncharacterized protein</fullName>
    </submittedName>
</protein>
<comment type="caution">
    <text evidence="2">The sequence shown here is derived from an EMBL/GenBank/DDBJ whole genome shotgun (WGS) entry which is preliminary data.</text>
</comment>
<dbReference type="AlphaFoldDB" id="A0A9P8HWS8"/>